<comment type="subcellular location">
    <subcellularLocation>
        <location evidence="1">Mitochondrion membrane</location>
    </subcellularLocation>
</comment>
<dbReference type="Gene3D" id="1.50.40.10">
    <property type="entry name" value="Mitochondrial carrier domain"/>
    <property type="match status" value="1"/>
</dbReference>
<keyword evidence="4" id="KW-0496">Mitochondrion</keyword>
<dbReference type="AlphaFoldDB" id="A0A225AY60"/>
<feature type="compositionally biased region" description="Acidic residues" evidence="7">
    <location>
        <begin position="127"/>
        <end position="140"/>
    </location>
</feature>
<name>A0A225AY60_TALAT</name>
<dbReference type="InterPro" id="IPR023395">
    <property type="entry name" value="MCP_dom_sf"/>
</dbReference>
<gene>
    <name evidence="8" type="ORF">UA08_00345</name>
</gene>
<dbReference type="EMBL" id="LFMY01000001">
    <property type="protein sequence ID" value="OKL64563.1"/>
    <property type="molecule type" value="Genomic_DNA"/>
</dbReference>
<organism evidence="8 9">
    <name type="scientific">Talaromyces atroroseus</name>
    <dbReference type="NCBI Taxonomy" id="1441469"/>
    <lineage>
        <taxon>Eukaryota</taxon>
        <taxon>Fungi</taxon>
        <taxon>Dikarya</taxon>
        <taxon>Ascomycota</taxon>
        <taxon>Pezizomycotina</taxon>
        <taxon>Eurotiomycetes</taxon>
        <taxon>Eurotiomycetidae</taxon>
        <taxon>Eurotiales</taxon>
        <taxon>Trichocomaceae</taxon>
        <taxon>Talaromyces</taxon>
        <taxon>Talaromyces sect. Trachyspermi</taxon>
    </lineage>
</organism>
<evidence type="ECO:0008006" key="10">
    <source>
        <dbReference type="Google" id="ProtNLM"/>
    </source>
</evidence>
<keyword evidence="9" id="KW-1185">Reference proteome</keyword>
<evidence type="ECO:0000256" key="1">
    <source>
        <dbReference type="ARBA" id="ARBA00004325"/>
    </source>
</evidence>
<dbReference type="PANTHER" id="PTHR24089">
    <property type="entry name" value="SOLUTE CARRIER FAMILY 25"/>
    <property type="match status" value="1"/>
</dbReference>
<keyword evidence="2" id="KW-0812">Transmembrane</keyword>
<dbReference type="GO" id="GO:0031966">
    <property type="term" value="C:mitochondrial membrane"/>
    <property type="evidence" value="ECO:0007669"/>
    <property type="project" value="UniProtKB-SubCell"/>
</dbReference>
<evidence type="ECO:0000313" key="9">
    <source>
        <dbReference type="Proteomes" id="UP000214365"/>
    </source>
</evidence>
<dbReference type="Proteomes" id="UP000214365">
    <property type="component" value="Unassembled WGS sequence"/>
</dbReference>
<dbReference type="STRING" id="1441469.A0A225AY60"/>
<feature type="region of interest" description="Disordered" evidence="7">
    <location>
        <begin position="112"/>
        <end position="166"/>
    </location>
</feature>
<evidence type="ECO:0000313" key="8">
    <source>
        <dbReference type="EMBL" id="OKL64563.1"/>
    </source>
</evidence>
<sequence>MASSREGANPLRPYYVPPIGLSPTDSVNASSAAHIVSHASSRTTIGGSARDLLSDLDYSDYLDASPSVSDGLRDLVDRAVWKYSSTLLAQPFDVAKTLLQIYVAPSDEEFQDVGSAQRRQGQRFQDDSSDQDSQSSDDESTYFTSTAPTTPSPSIPRSRKSRSQITDRAGYIQSPAVSKHRLQIRNPASLMEVISRLWSTSGPTSVWKATNATFMYSLLLPTLNTFIRSLLSAIIGLPEMGSASSITEDILTVSSPSATLIITFIASALSSIILAPLDTARTFLIATPLTHGPRSLLRALRLLPTSNYTIPVHLVPITILHSSLPNLLSMSAPLFLKNYFSIDPVLNPSAWSLFSFVSTGLDLAVRFPLETVLRRAQIATFTSPALRQRSSSVASGKPPKRDNTETSTEIETIVPTPRTYRGIVGTMWSIVYEEGVSPEGGEEDAELSRLVGRQQHQRRRRRPGQGIQGLYRGWRMGMWGLAGIWGAGFLGAVVGNGEEEIVTSTPGFAYRKGGAARAF</sequence>
<dbReference type="SUPFAM" id="SSF103506">
    <property type="entry name" value="Mitochondrial carrier"/>
    <property type="match status" value="1"/>
</dbReference>
<keyword evidence="5" id="KW-1133">Transmembrane helix</keyword>
<evidence type="ECO:0000256" key="3">
    <source>
        <dbReference type="ARBA" id="ARBA00022737"/>
    </source>
</evidence>
<keyword evidence="4" id="KW-0999">Mitochondrion inner membrane</keyword>
<accession>A0A225AY60</accession>
<reference evidence="8 9" key="1">
    <citation type="submission" date="2015-06" db="EMBL/GenBank/DDBJ databases">
        <title>Talaromyces atroroseus IBT 11181 draft genome.</title>
        <authorList>
            <person name="Rasmussen K.B."/>
            <person name="Rasmussen S."/>
            <person name="Petersen B."/>
            <person name="Sicheritz-Ponten T."/>
            <person name="Mortensen U.H."/>
            <person name="Thrane U."/>
        </authorList>
    </citation>
    <scope>NUCLEOTIDE SEQUENCE [LARGE SCALE GENOMIC DNA]</scope>
    <source>
        <strain evidence="8 9">IBT 11181</strain>
    </source>
</reference>
<evidence type="ECO:0000256" key="7">
    <source>
        <dbReference type="SAM" id="MobiDB-lite"/>
    </source>
</evidence>
<dbReference type="GeneID" id="31000100"/>
<keyword evidence="3" id="KW-0677">Repeat</keyword>
<protein>
    <recommendedName>
        <fullName evidence="10">Mitochondrial fusion and transport protein ugo1</fullName>
    </recommendedName>
</protein>
<keyword evidence="6" id="KW-0472">Membrane</keyword>
<dbReference type="OrthoDB" id="77989at2759"/>
<comment type="caution">
    <text evidence="8">The sequence shown here is derived from an EMBL/GenBank/DDBJ whole genome shotgun (WGS) entry which is preliminary data.</text>
</comment>
<evidence type="ECO:0000256" key="6">
    <source>
        <dbReference type="ARBA" id="ARBA00023136"/>
    </source>
</evidence>
<dbReference type="RefSeq" id="XP_020124684.1">
    <property type="nucleotide sequence ID" value="XM_020260141.1"/>
</dbReference>
<feature type="region of interest" description="Disordered" evidence="7">
    <location>
        <begin position="389"/>
        <end position="408"/>
    </location>
</feature>
<evidence type="ECO:0000256" key="4">
    <source>
        <dbReference type="ARBA" id="ARBA00022792"/>
    </source>
</evidence>
<proteinExistence type="predicted"/>
<evidence type="ECO:0000256" key="2">
    <source>
        <dbReference type="ARBA" id="ARBA00022692"/>
    </source>
</evidence>
<evidence type="ECO:0000256" key="5">
    <source>
        <dbReference type="ARBA" id="ARBA00022989"/>
    </source>
</evidence>